<dbReference type="SUPFAM" id="SSF49464">
    <property type="entry name" value="Carboxypeptidase regulatory domain-like"/>
    <property type="match status" value="1"/>
</dbReference>
<dbReference type="InterPro" id="IPR008969">
    <property type="entry name" value="CarboxyPept-like_regulatory"/>
</dbReference>
<dbReference type="PANTHER" id="PTHR40980:SF4">
    <property type="entry name" value="TONB-DEPENDENT RECEPTOR-LIKE BETA-BARREL DOMAIN-CONTAINING PROTEIN"/>
    <property type="match status" value="1"/>
</dbReference>
<dbReference type="Proteomes" id="UP000677244">
    <property type="component" value="Unassembled WGS sequence"/>
</dbReference>
<dbReference type="Gene3D" id="2.60.40.1120">
    <property type="entry name" value="Carboxypeptidase-like, regulatory domain"/>
    <property type="match status" value="1"/>
</dbReference>
<dbReference type="EMBL" id="JAGHKO010000024">
    <property type="protein sequence ID" value="MBO9205484.1"/>
    <property type="molecule type" value="Genomic_DNA"/>
</dbReference>
<keyword evidence="1" id="KW-0732">Signal</keyword>
<feature type="domain" description="Outer membrane protein beta-barrel" evidence="2">
    <location>
        <begin position="373"/>
        <end position="778"/>
    </location>
</feature>
<proteinExistence type="predicted"/>
<reference evidence="3 4" key="1">
    <citation type="submission" date="2021-03" db="EMBL/GenBank/DDBJ databases">
        <title>Assistant Professor.</title>
        <authorList>
            <person name="Huq M.A."/>
        </authorList>
    </citation>
    <scope>NUCLEOTIDE SEQUENCE [LARGE SCALE GENOMIC DNA]</scope>
    <source>
        <strain evidence="3 4">MAH-29</strain>
    </source>
</reference>
<dbReference type="Pfam" id="PF14905">
    <property type="entry name" value="OMP_b-brl_3"/>
    <property type="match status" value="1"/>
</dbReference>
<evidence type="ECO:0000259" key="2">
    <source>
        <dbReference type="Pfam" id="PF14905"/>
    </source>
</evidence>
<sequence>MSIRTLFVTLSLTILYQFTTAQLTITGNITTVSRQILPYVVVGIRQGNALISTTISDSTGHYRIPNIKKGDYHLLISHRSYRDSIIPVHLFTDTTINLQLIFEKMLQQVEVTGKKPLIQMEIDRLRFNVKGAELVVGNNIWDVIEKTPLVTTSSDGSIQISGTSGVAVYLNNKKKVLTGAALKSYLSSMPADNLEAIEVITTPSSKYDAEGGGGILNIITKKKKEEGFEGNTTFTDRQTATNSQSVSAFLNNRTGNWDIYSNCYLVNRRRKPTADHTISFLQPRYDIPLSRKISSSSLNSSMSAGANLGIDYQFNKDHIFGLILDYSGNHDRKNRDAGSQDHFAGTDSISYSENRDKLNAYTYSLNLNYEGLLDAKGKKLDIDLDVLDYTSENTSTSKTTALDAATYDPLYISDHFRSSAPQQVKNQSFKADLHWPLSSNSYLDFGLRSSFSQIDNDLLFENQMGNSWTKDISRSNLFAYNENIHAAYIQLNQKINTTWSFQLGTRLENTIAKGYLEGERVVNRNYLNLFPTGYLKYSTSGKKTYTLAVSSRITRPGYWDVNPFRTYTTNKAYFEGNPFLLPSTYYREELSHSTNAGKGNIIFQLAASQTINEIYPLPFEDSTGVVVNKKTNYGNKYSYSAAAIYYNQLKKWWQLSATMLTGYVESKGEYGNNIAIDNQSLYVSLSTNQTFTLSKKQRLSCNLIANNSFPATIVNTRVGNRLDTELRLKKSAGAFSFTLSATDLLKTNKDNYRVETGELLLKQHYYNDTRSVAFILNYNFGKSTVKEKRDRDPEFENIKNRII</sequence>
<dbReference type="RefSeq" id="WP_209145092.1">
    <property type="nucleotide sequence ID" value="NZ_JAGHKO010000024.1"/>
</dbReference>
<accession>A0ABS3Z5R0</accession>
<dbReference type="Pfam" id="PF13620">
    <property type="entry name" value="CarboxypepD_reg"/>
    <property type="match status" value="1"/>
</dbReference>
<dbReference type="SUPFAM" id="SSF56935">
    <property type="entry name" value="Porins"/>
    <property type="match status" value="1"/>
</dbReference>
<name>A0ABS3Z5R0_9BACT</name>
<dbReference type="InterPro" id="IPR041700">
    <property type="entry name" value="OMP_b-brl_3"/>
</dbReference>
<feature type="chain" id="PRO_5047487175" evidence="1">
    <location>
        <begin position="22"/>
        <end position="803"/>
    </location>
</feature>
<organism evidence="3 4">
    <name type="scientific">Niastella soli</name>
    <dbReference type="NCBI Taxonomy" id="2821487"/>
    <lineage>
        <taxon>Bacteria</taxon>
        <taxon>Pseudomonadati</taxon>
        <taxon>Bacteroidota</taxon>
        <taxon>Chitinophagia</taxon>
        <taxon>Chitinophagales</taxon>
        <taxon>Chitinophagaceae</taxon>
        <taxon>Niastella</taxon>
    </lineage>
</organism>
<evidence type="ECO:0000313" key="4">
    <source>
        <dbReference type="Proteomes" id="UP000677244"/>
    </source>
</evidence>
<dbReference type="Gene3D" id="2.170.130.10">
    <property type="entry name" value="TonB-dependent receptor, plug domain"/>
    <property type="match status" value="1"/>
</dbReference>
<keyword evidence="4" id="KW-1185">Reference proteome</keyword>
<comment type="caution">
    <text evidence="3">The sequence shown here is derived from an EMBL/GenBank/DDBJ whole genome shotgun (WGS) entry which is preliminary data.</text>
</comment>
<dbReference type="InterPro" id="IPR037066">
    <property type="entry name" value="Plug_dom_sf"/>
</dbReference>
<protein>
    <submittedName>
        <fullName evidence="3">Outer membrane beta-barrel protein</fullName>
    </submittedName>
</protein>
<evidence type="ECO:0000313" key="3">
    <source>
        <dbReference type="EMBL" id="MBO9205484.1"/>
    </source>
</evidence>
<gene>
    <name evidence="3" type="ORF">J7I42_34660</name>
</gene>
<feature type="signal peptide" evidence="1">
    <location>
        <begin position="1"/>
        <end position="21"/>
    </location>
</feature>
<dbReference type="PANTHER" id="PTHR40980">
    <property type="entry name" value="PLUG DOMAIN-CONTAINING PROTEIN"/>
    <property type="match status" value="1"/>
</dbReference>
<evidence type="ECO:0000256" key="1">
    <source>
        <dbReference type="SAM" id="SignalP"/>
    </source>
</evidence>